<organism evidence="1">
    <name type="scientific">bioreactor metagenome</name>
    <dbReference type="NCBI Taxonomy" id="1076179"/>
    <lineage>
        <taxon>unclassified sequences</taxon>
        <taxon>metagenomes</taxon>
        <taxon>ecological metagenomes</taxon>
    </lineage>
</organism>
<dbReference type="AlphaFoldDB" id="A0A645JI87"/>
<name>A0A645JI87_9ZZZZ</name>
<protein>
    <submittedName>
        <fullName evidence="1">Uncharacterized protein</fullName>
    </submittedName>
</protein>
<accession>A0A645JI87</accession>
<comment type="caution">
    <text evidence="1">The sequence shown here is derived from an EMBL/GenBank/DDBJ whole genome shotgun (WGS) entry which is preliminary data.</text>
</comment>
<gene>
    <name evidence="1" type="ORF">SDC9_210900</name>
</gene>
<dbReference type="EMBL" id="VSSQ01142145">
    <property type="protein sequence ID" value="MPN63146.1"/>
    <property type="molecule type" value="Genomic_DNA"/>
</dbReference>
<sequence>MHDIDRLLGALVDGFEGIPGLTGHLDAAAHVGAQRLHAADGTPGFVENGGYGGRDFLRGQRGSFGKLAYFVGHHGKPPALLTGPRRLDRRVERQKIRLIRDFADHTNHA</sequence>
<evidence type="ECO:0000313" key="1">
    <source>
        <dbReference type="EMBL" id="MPN63146.1"/>
    </source>
</evidence>
<reference evidence="1" key="1">
    <citation type="submission" date="2019-08" db="EMBL/GenBank/DDBJ databases">
        <authorList>
            <person name="Kucharzyk K."/>
            <person name="Murdoch R.W."/>
            <person name="Higgins S."/>
            <person name="Loffler F."/>
        </authorList>
    </citation>
    <scope>NUCLEOTIDE SEQUENCE</scope>
</reference>
<proteinExistence type="predicted"/>